<feature type="transmembrane region" description="Helical" evidence="1">
    <location>
        <begin position="87"/>
        <end position="107"/>
    </location>
</feature>
<keyword evidence="1" id="KW-1133">Transmembrane helix</keyword>
<proteinExistence type="predicted"/>
<feature type="transmembrane region" description="Helical" evidence="1">
    <location>
        <begin position="12"/>
        <end position="33"/>
    </location>
</feature>
<evidence type="ECO:0000313" key="3">
    <source>
        <dbReference type="Proteomes" id="UP000241886"/>
    </source>
</evidence>
<sequence>MCYKMPEALVYRLHRNILLINLVPLILSAVLMGRLLTDIIFGLYSLVSLALFVLDFLGEEKVYTFSALFGGLQASSAFAFSLVDPPLLRSIAAVVFGVMLVILALASRSRFLKAREKKHLSDFVPPAFG</sequence>
<keyword evidence="1" id="KW-0812">Transmembrane</keyword>
<name>A0A2R6C4L4_9ARCH</name>
<comment type="caution">
    <text evidence="2">The sequence shown here is derived from an EMBL/GenBank/DDBJ whole genome shotgun (WGS) entry which is preliminary data.</text>
</comment>
<gene>
    <name evidence="2" type="ORF">B9Q13_00595</name>
</gene>
<feature type="transmembrane region" description="Helical" evidence="1">
    <location>
        <begin position="62"/>
        <end position="81"/>
    </location>
</feature>
<evidence type="ECO:0000256" key="1">
    <source>
        <dbReference type="SAM" id="Phobius"/>
    </source>
</evidence>
<feature type="transmembrane region" description="Helical" evidence="1">
    <location>
        <begin position="39"/>
        <end position="57"/>
    </location>
</feature>
<organism evidence="2 3">
    <name type="scientific">Candidatus Marsarchaeota G2 archaeon ECH_B_SAG-G16</name>
    <dbReference type="NCBI Taxonomy" id="1978167"/>
    <lineage>
        <taxon>Archaea</taxon>
        <taxon>Candidatus Marsarchaeota</taxon>
        <taxon>Candidatus Marsarchaeota group 2</taxon>
    </lineage>
</organism>
<dbReference type="Proteomes" id="UP000241886">
    <property type="component" value="Unassembled WGS sequence"/>
</dbReference>
<keyword evidence="1" id="KW-0472">Membrane</keyword>
<accession>A0A2R6C4L4</accession>
<dbReference type="AlphaFoldDB" id="A0A2R6C4L4"/>
<reference evidence="2 3" key="1">
    <citation type="submission" date="2017-04" db="EMBL/GenBank/DDBJ databases">
        <title>Novel microbial lineages endemic to geothermal iron-oxide mats fill important gaps in the evolutionary history of Archaea.</title>
        <authorList>
            <person name="Jay Z.J."/>
            <person name="Beam J.P."/>
            <person name="Dlakic M."/>
            <person name="Rusch D.B."/>
            <person name="Kozubal M.A."/>
            <person name="Inskeep W.P."/>
        </authorList>
    </citation>
    <scope>NUCLEOTIDE SEQUENCE [LARGE SCALE GENOMIC DNA]</scope>
    <source>
        <strain evidence="2">ECH_B_SAG-G16</strain>
    </source>
</reference>
<protein>
    <submittedName>
        <fullName evidence="2">Uncharacterized protein</fullName>
    </submittedName>
</protein>
<evidence type="ECO:0000313" key="2">
    <source>
        <dbReference type="EMBL" id="PSO05851.1"/>
    </source>
</evidence>
<dbReference type="EMBL" id="NEXO01000008">
    <property type="protein sequence ID" value="PSO05851.1"/>
    <property type="molecule type" value="Genomic_DNA"/>
</dbReference>